<dbReference type="Pfam" id="PF07715">
    <property type="entry name" value="Plug"/>
    <property type="match status" value="1"/>
</dbReference>
<organism evidence="9 10">
    <name type="scientific">Negadavirga shengliensis</name>
    <dbReference type="NCBI Taxonomy" id="1389218"/>
    <lineage>
        <taxon>Bacteria</taxon>
        <taxon>Pseudomonadati</taxon>
        <taxon>Bacteroidota</taxon>
        <taxon>Cytophagia</taxon>
        <taxon>Cytophagales</taxon>
        <taxon>Cyclobacteriaceae</taxon>
        <taxon>Negadavirga</taxon>
    </lineage>
</organism>
<dbReference type="InterPro" id="IPR039426">
    <property type="entry name" value="TonB-dep_rcpt-like"/>
</dbReference>
<keyword evidence="6" id="KW-0472">Membrane</keyword>
<proteinExistence type="predicted"/>
<dbReference type="SUPFAM" id="SSF56935">
    <property type="entry name" value="Porins"/>
    <property type="match status" value="1"/>
</dbReference>
<dbReference type="Proteomes" id="UP001595818">
    <property type="component" value="Unassembled WGS sequence"/>
</dbReference>
<dbReference type="EMBL" id="JBHSJJ010000010">
    <property type="protein sequence ID" value="MFC4873461.1"/>
    <property type="molecule type" value="Genomic_DNA"/>
</dbReference>
<feature type="domain" description="TonB-dependent receptor plug" evidence="8">
    <location>
        <begin position="245"/>
        <end position="320"/>
    </location>
</feature>
<dbReference type="PANTHER" id="PTHR30069:SF29">
    <property type="entry name" value="HEMOGLOBIN AND HEMOGLOBIN-HAPTOGLOBIN-BINDING PROTEIN 1-RELATED"/>
    <property type="match status" value="1"/>
</dbReference>
<name>A0ABV9T4S6_9BACT</name>
<evidence type="ECO:0000256" key="5">
    <source>
        <dbReference type="ARBA" id="ARBA00022729"/>
    </source>
</evidence>
<dbReference type="SUPFAM" id="SSF49464">
    <property type="entry name" value="Carboxypeptidase regulatory domain-like"/>
    <property type="match status" value="1"/>
</dbReference>
<evidence type="ECO:0000256" key="1">
    <source>
        <dbReference type="ARBA" id="ARBA00004571"/>
    </source>
</evidence>
<keyword evidence="7" id="KW-0998">Cell outer membrane</keyword>
<dbReference type="Gene3D" id="2.170.130.10">
    <property type="entry name" value="TonB-dependent receptor, plug domain"/>
    <property type="match status" value="1"/>
</dbReference>
<dbReference type="RefSeq" id="WP_377066339.1">
    <property type="nucleotide sequence ID" value="NZ_JBHSJJ010000010.1"/>
</dbReference>
<keyword evidence="4" id="KW-0812">Transmembrane</keyword>
<evidence type="ECO:0000313" key="9">
    <source>
        <dbReference type="EMBL" id="MFC4873461.1"/>
    </source>
</evidence>
<dbReference type="Gene3D" id="2.40.170.20">
    <property type="entry name" value="TonB-dependent receptor, beta-barrel domain"/>
    <property type="match status" value="1"/>
</dbReference>
<sequence>MMRNKTAISWKMAPWLFLAIIILGRTVAFAQEPDYLERTITFENTRVSAKAVIQNLKDVEGILLSYNESALELEGMLRLPARKLTVLQALEVLKEQKGISYQLHGKQLILKKSKTNEANETGRRFKIEGQVSHLSTGEPLLGATVRVSHSGKGVVTDTNGKFELEVPPGQQVLAFDHVGFEKVEKTLEIQRDTKLSVELGEFTSQLEEVVVTARSSEDNVALNRVGFNALEAKKIERVPALFGEADPIKVLKMLPGVAMTSEISSTYSVRGGGHDQNLVLLDNGTVYNPSHLLGIFSTFNIDALQGMEFYKGNLPAKHGGRLSSLLDVQMKEGSTKKFTGKGGVSPIASRLTVEVPTVKGKGSLVVAGRRTYMDLFTGLANDEALQSSTLYFYDFNVKSHLKLDEKNTLYISGYMGRDKFGVDLDEFSPSMDWGNISSTLRWKHIFHRNLVSNLSVNFSKYDYRMGFRIEDFDLDWKADIADYGIRWDFDYFISQDHNLSFGITSTLHDFKPGNMRVQTPETAGSVRALDSRSLEHALYIGMESAFNENRFLINPGLRLSGFQNIGPYTLYDYDGNYEVADTTRYDSWETFNTYVNLEPRLAMTYRITPVSSVKAGFARSLQYLHLASNSIGGTPLDIWVPSTPNVKPQKSDQYSIGFFQNLFGNKIETSIEYFYRHMASQIDFKDHADILLNEQLEGEFRFGKGYASGIEMMISKPEGRLNGWISYTFSKSMRRIEEVNEGDWYRSPFDRPHNLAVVANYELSPRVDLSANWVYFSGMPFTVPSGKYYYQGTMVPIYTERNGDRMPDYKRLDISLTVKGKNQEAKRIRSSWNFSIYNVLNQKNPSFINFQANENNPNQTQAMMYYLLPILPSVSWLFEF</sequence>
<gene>
    <name evidence="9" type="ORF">ACFPFU_17295</name>
</gene>
<dbReference type="InterPro" id="IPR012910">
    <property type="entry name" value="Plug_dom"/>
</dbReference>
<evidence type="ECO:0000256" key="7">
    <source>
        <dbReference type="ARBA" id="ARBA00023237"/>
    </source>
</evidence>
<dbReference type="InterPro" id="IPR008969">
    <property type="entry name" value="CarboxyPept-like_regulatory"/>
</dbReference>
<evidence type="ECO:0000256" key="4">
    <source>
        <dbReference type="ARBA" id="ARBA00022692"/>
    </source>
</evidence>
<evidence type="ECO:0000256" key="6">
    <source>
        <dbReference type="ARBA" id="ARBA00023136"/>
    </source>
</evidence>
<dbReference type="InterPro" id="IPR036942">
    <property type="entry name" value="Beta-barrel_TonB_sf"/>
</dbReference>
<evidence type="ECO:0000256" key="2">
    <source>
        <dbReference type="ARBA" id="ARBA00022448"/>
    </source>
</evidence>
<comment type="subcellular location">
    <subcellularLocation>
        <location evidence="1">Cell outer membrane</location>
        <topology evidence="1">Multi-pass membrane protein</topology>
    </subcellularLocation>
</comment>
<keyword evidence="3" id="KW-1134">Transmembrane beta strand</keyword>
<reference evidence="10" key="1">
    <citation type="journal article" date="2019" name="Int. J. Syst. Evol. Microbiol.">
        <title>The Global Catalogue of Microorganisms (GCM) 10K type strain sequencing project: providing services to taxonomists for standard genome sequencing and annotation.</title>
        <authorList>
            <consortium name="The Broad Institute Genomics Platform"/>
            <consortium name="The Broad Institute Genome Sequencing Center for Infectious Disease"/>
            <person name="Wu L."/>
            <person name="Ma J."/>
        </authorList>
    </citation>
    <scope>NUCLEOTIDE SEQUENCE [LARGE SCALE GENOMIC DNA]</scope>
    <source>
        <strain evidence="10">CGMCC 4.7466</strain>
    </source>
</reference>
<dbReference type="Gene3D" id="2.60.40.1120">
    <property type="entry name" value="Carboxypeptidase-like, regulatory domain"/>
    <property type="match status" value="1"/>
</dbReference>
<dbReference type="InterPro" id="IPR037066">
    <property type="entry name" value="Plug_dom_sf"/>
</dbReference>
<keyword evidence="5" id="KW-0732">Signal</keyword>
<evidence type="ECO:0000259" key="8">
    <source>
        <dbReference type="Pfam" id="PF07715"/>
    </source>
</evidence>
<accession>A0ABV9T4S6</accession>
<dbReference type="Pfam" id="PF13715">
    <property type="entry name" value="CarbopepD_reg_2"/>
    <property type="match status" value="1"/>
</dbReference>
<keyword evidence="10" id="KW-1185">Reference proteome</keyword>
<evidence type="ECO:0000256" key="3">
    <source>
        <dbReference type="ARBA" id="ARBA00022452"/>
    </source>
</evidence>
<evidence type="ECO:0000313" key="10">
    <source>
        <dbReference type="Proteomes" id="UP001595818"/>
    </source>
</evidence>
<comment type="caution">
    <text evidence="9">The sequence shown here is derived from an EMBL/GenBank/DDBJ whole genome shotgun (WGS) entry which is preliminary data.</text>
</comment>
<protein>
    <submittedName>
        <fullName evidence="9">Carboxypeptidase-like regulatory domain-containing protein</fullName>
    </submittedName>
</protein>
<dbReference type="PANTHER" id="PTHR30069">
    <property type="entry name" value="TONB-DEPENDENT OUTER MEMBRANE RECEPTOR"/>
    <property type="match status" value="1"/>
</dbReference>
<keyword evidence="2" id="KW-0813">Transport</keyword>